<evidence type="ECO:0000256" key="1">
    <source>
        <dbReference type="SAM" id="Coils"/>
    </source>
</evidence>
<dbReference type="EMBL" id="JAOTPL010000019">
    <property type="protein sequence ID" value="MCU7695178.1"/>
    <property type="molecule type" value="Genomic_DNA"/>
</dbReference>
<evidence type="ECO:0000313" key="3">
    <source>
        <dbReference type="EMBL" id="MCU7695178.1"/>
    </source>
</evidence>
<gene>
    <name evidence="3" type="ORF">OD355_11675</name>
</gene>
<proteinExistence type="predicted"/>
<dbReference type="RefSeq" id="WP_263038674.1">
    <property type="nucleotide sequence ID" value="NZ_JAOTPL010000019.1"/>
</dbReference>
<dbReference type="SUPFAM" id="SSF46579">
    <property type="entry name" value="Prefoldin"/>
    <property type="match status" value="1"/>
</dbReference>
<keyword evidence="1" id="KW-0175">Coiled coil</keyword>
<dbReference type="Proteomes" id="UP001209317">
    <property type="component" value="Unassembled WGS sequence"/>
</dbReference>
<feature type="transmembrane region" description="Helical" evidence="2">
    <location>
        <begin position="12"/>
        <end position="29"/>
    </location>
</feature>
<sequence length="105" mass="12434">MHILNTIFRIIRSKFFIATVVFIVLMLFYDKNDVFVQMDRQKQLKELKEGQAFYEKEIAKLQKQLNELEANPANLQTYARENLFMKKADEDIFIVEPAKDSTAKK</sequence>
<protein>
    <submittedName>
        <fullName evidence="3">Septum formation initiator family protein</fullName>
    </submittedName>
</protein>
<dbReference type="Pfam" id="PF04977">
    <property type="entry name" value="DivIC"/>
    <property type="match status" value="1"/>
</dbReference>
<keyword evidence="2" id="KW-0812">Transmembrane</keyword>
<dbReference type="AlphaFoldDB" id="A0AAE3IND1"/>
<name>A0AAE3IND1_9BACT</name>
<comment type="caution">
    <text evidence="3">The sequence shown here is derived from an EMBL/GenBank/DDBJ whole genome shotgun (WGS) entry which is preliminary data.</text>
</comment>
<feature type="coiled-coil region" evidence="1">
    <location>
        <begin position="44"/>
        <end position="71"/>
    </location>
</feature>
<dbReference type="InterPro" id="IPR007060">
    <property type="entry name" value="FtsL/DivIC"/>
</dbReference>
<organism evidence="3 4">
    <name type="scientific">Haoranjiania flava</name>
    <dbReference type="NCBI Taxonomy" id="1856322"/>
    <lineage>
        <taxon>Bacteria</taxon>
        <taxon>Pseudomonadati</taxon>
        <taxon>Bacteroidota</taxon>
        <taxon>Chitinophagia</taxon>
        <taxon>Chitinophagales</taxon>
        <taxon>Chitinophagaceae</taxon>
        <taxon>Haoranjiania</taxon>
    </lineage>
</organism>
<evidence type="ECO:0000313" key="4">
    <source>
        <dbReference type="Proteomes" id="UP001209317"/>
    </source>
</evidence>
<accession>A0AAE3IND1</accession>
<keyword evidence="2" id="KW-1133">Transmembrane helix</keyword>
<keyword evidence="4" id="KW-1185">Reference proteome</keyword>
<evidence type="ECO:0000256" key="2">
    <source>
        <dbReference type="SAM" id="Phobius"/>
    </source>
</evidence>
<keyword evidence="2" id="KW-0472">Membrane</keyword>
<reference evidence="3" key="1">
    <citation type="submission" date="2022-10" db="EMBL/GenBank/DDBJ databases">
        <authorList>
            <person name="Kim H.S."/>
            <person name="Kim J.-S."/>
            <person name="Suh M.K."/>
            <person name="Eom M.K."/>
            <person name="Lee J.-S."/>
        </authorList>
    </citation>
    <scope>NUCLEOTIDE SEQUENCE</scope>
    <source>
        <strain evidence="3">LIP-5</strain>
    </source>
</reference>